<feature type="domain" description="EH" evidence="3">
    <location>
        <begin position="129"/>
        <end position="219"/>
    </location>
</feature>
<dbReference type="CDD" id="cd00052">
    <property type="entry name" value="EH"/>
    <property type="match status" value="3"/>
</dbReference>
<proteinExistence type="predicted"/>
<organism evidence="5 6">
    <name type="scientific">Mucor circinelloides f. lusitanicus</name>
    <name type="common">Mucor racemosus var. lusitanicus</name>
    <dbReference type="NCBI Taxonomy" id="29924"/>
    <lineage>
        <taxon>Eukaryota</taxon>
        <taxon>Fungi</taxon>
        <taxon>Fungi incertae sedis</taxon>
        <taxon>Mucoromycota</taxon>
        <taxon>Mucoromycotina</taxon>
        <taxon>Mucoromycetes</taxon>
        <taxon>Mucorales</taxon>
        <taxon>Mucorineae</taxon>
        <taxon>Mucoraceae</taxon>
        <taxon>Mucor</taxon>
    </lineage>
</organism>
<comment type="caution">
    <text evidence="5">The sequence shown here is derived from an EMBL/GenBank/DDBJ whole genome shotgun (WGS) entry which is preliminary data.</text>
</comment>
<dbReference type="SMART" id="SM00165">
    <property type="entry name" value="UBA"/>
    <property type="match status" value="1"/>
</dbReference>
<feature type="compositionally biased region" description="Low complexity" evidence="1">
    <location>
        <begin position="777"/>
        <end position="793"/>
    </location>
</feature>
<feature type="compositionally biased region" description="Acidic residues" evidence="1">
    <location>
        <begin position="842"/>
        <end position="855"/>
    </location>
</feature>
<feature type="domain" description="EF-hand" evidence="4">
    <location>
        <begin position="321"/>
        <end position="356"/>
    </location>
</feature>
<dbReference type="SMART" id="SM00027">
    <property type="entry name" value="EH"/>
    <property type="match status" value="3"/>
</dbReference>
<name>A0A8H4F5E7_MUCCL</name>
<dbReference type="Proteomes" id="UP000469890">
    <property type="component" value="Unassembled WGS sequence"/>
</dbReference>
<dbReference type="InterPro" id="IPR009060">
    <property type="entry name" value="UBA-like_sf"/>
</dbReference>
<dbReference type="Gene3D" id="1.10.287.1490">
    <property type="match status" value="1"/>
</dbReference>
<dbReference type="SUPFAM" id="SSF46934">
    <property type="entry name" value="UBA-like"/>
    <property type="match status" value="1"/>
</dbReference>
<feature type="region of interest" description="Disordered" evidence="1">
    <location>
        <begin position="609"/>
        <end position="646"/>
    </location>
</feature>
<feature type="region of interest" description="Disordered" evidence="1">
    <location>
        <begin position="702"/>
        <end position="1013"/>
    </location>
</feature>
<dbReference type="PANTHER" id="PTHR11216">
    <property type="entry name" value="EH DOMAIN"/>
    <property type="match status" value="1"/>
</dbReference>
<protein>
    <recommendedName>
        <fullName evidence="7">Epidermal growth factor receptor substrate 15</fullName>
    </recommendedName>
</protein>
<feature type="domain" description="UBA" evidence="2">
    <location>
        <begin position="1019"/>
        <end position="1058"/>
    </location>
</feature>
<dbReference type="GO" id="GO:0005886">
    <property type="term" value="C:plasma membrane"/>
    <property type="evidence" value="ECO:0007669"/>
    <property type="project" value="TreeGrafter"/>
</dbReference>
<dbReference type="Gene3D" id="1.10.238.10">
    <property type="entry name" value="EF-hand"/>
    <property type="match status" value="3"/>
</dbReference>
<dbReference type="GO" id="GO:0005509">
    <property type="term" value="F:calcium ion binding"/>
    <property type="evidence" value="ECO:0007669"/>
    <property type="project" value="InterPro"/>
</dbReference>
<dbReference type="PROSITE" id="PS50222">
    <property type="entry name" value="EF_HAND_2"/>
    <property type="match status" value="2"/>
</dbReference>
<dbReference type="InterPro" id="IPR015940">
    <property type="entry name" value="UBA"/>
</dbReference>
<feature type="compositionally biased region" description="Polar residues" evidence="1">
    <location>
        <begin position="410"/>
        <end position="428"/>
    </location>
</feature>
<dbReference type="InterPro" id="IPR000261">
    <property type="entry name" value="EH_dom"/>
</dbReference>
<feature type="compositionally biased region" description="Acidic residues" evidence="1">
    <location>
        <begin position="618"/>
        <end position="635"/>
    </location>
</feature>
<feature type="compositionally biased region" description="Polar residues" evidence="1">
    <location>
        <begin position="905"/>
        <end position="916"/>
    </location>
</feature>
<feature type="region of interest" description="Disordered" evidence="1">
    <location>
        <begin position="368"/>
        <end position="438"/>
    </location>
</feature>
<feature type="compositionally biased region" description="Low complexity" evidence="1">
    <location>
        <begin position="948"/>
        <end position="977"/>
    </location>
</feature>
<gene>
    <name evidence="5" type="ORF">FB192DRAFT_1372041</name>
</gene>
<dbReference type="GO" id="GO:0016197">
    <property type="term" value="P:endosomal transport"/>
    <property type="evidence" value="ECO:0007669"/>
    <property type="project" value="TreeGrafter"/>
</dbReference>
<evidence type="ECO:0000256" key="1">
    <source>
        <dbReference type="SAM" id="MobiDB-lite"/>
    </source>
</evidence>
<evidence type="ECO:0000313" key="5">
    <source>
        <dbReference type="EMBL" id="KAF1804273.1"/>
    </source>
</evidence>
<feature type="domain" description="EF-hand" evidence="4">
    <location>
        <begin position="45"/>
        <end position="80"/>
    </location>
</feature>
<evidence type="ECO:0008006" key="7">
    <source>
        <dbReference type="Google" id="ProtNLM"/>
    </source>
</evidence>
<accession>A0A8H4F5E7</accession>
<dbReference type="AlphaFoldDB" id="A0A8H4F5E7"/>
<evidence type="ECO:0000313" key="6">
    <source>
        <dbReference type="Proteomes" id="UP000469890"/>
    </source>
</evidence>
<feature type="compositionally biased region" description="Low complexity" evidence="1">
    <location>
        <begin position="722"/>
        <end position="757"/>
    </location>
</feature>
<dbReference type="SUPFAM" id="SSF90257">
    <property type="entry name" value="Myosin rod fragments"/>
    <property type="match status" value="1"/>
</dbReference>
<dbReference type="InterPro" id="IPR002048">
    <property type="entry name" value="EF_hand_dom"/>
</dbReference>
<reference evidence="5 6" key="1">
    <citation type="submission" date="2019-09" db="EMBL/GenBank/DDBJ databases">
        <authorList>
            <consortium name="DOE Joint Genome Institute"/>
            <person name="Mondo S.J."/>
            <person name="Navarro-Mendoza M.I."/>
            <person name="Perez-Arques C."/>
            <person name="Panchal S."/>
            <person name="Nicolas F.E."/>
            <person name="Ganguly P."/>
            <person name="Pangilinan J."/>
            <person name="Grigoriev I."/>
            <person name="Heitman J."/>
            <person name="Sanya K."/>
            <person name="Garre V."/>
        </authorList>
    </citation>
    <scope>NUCLEOTIDE SEQUENCE [LARGE SCALE GENOMIC DNA]</scope>
    <source>
        <strain evidence="5 6">MU402</strain>
    </source>
</reference>
<sequence length="1062" mass="114261">MSAWESQLSSQEYKYFTQLFQFVSKQQEGIVTGAEAVRFFATSGVPNQILSEIWEAADRDKVGYLTPETFSIALKLIACAQHGKEANANVLSTVVPLPQFDGAVAPSPLVSHTSAPSSATASAPITSAEREKYANIFKVHQPVNGVLDANTARNVFIKSKLSMETLSQIWYLADVRQSGSLNQTEFIIAMHYIAKLMDGTLSSLPDKLPPAVYQSAQSDSLTTTNTTTQSPMMRNMSISSPSFHSARQQSIMTPPQRARTIDSLGNLAFGPSSAIHEPVQQWDVSAQEKQQFDAYFDKIDSHRAGAIQGKEAVEFFKNSRLPETDLAHIWDLADIQQRGALSRDEFAVAMHLIHKRLAGEQLPASLPKTLIPPASNTQQPPLQSPFGNSPAFAPASSPAVFAASPAPQKQVPQHTRSLIDDSSNNTNDLLGDFGNDQVSSETNQVNLMQNQISSLSTQTHDLVNKKQSAESVLEQLVKQKKDLEAQLTNVRMSHETAVKDLNEIQETVRREEGEWDQVRAEYDTAQQQLTALQNEIAQAQQTLENGRAETESLRRRVNEIQQETNAATAELEKMRAQTKQQGMMLDINRRQVTAAEQDRAQAKRHLEDYKAAGNMNAENEDDTSSESDTDEEESIFADSKQDSATANTVAMATKPNEAAPSSAVSTPALHNLFGESPVPKSATSPFAAASPFDAFSPVATTHTNATTDAGNDDFDAIFGNISSPTTSTATSAPVNAFDPTAWATTATAGTPTTPSATKSSRGPPPPPPQSRHHRQPSESVSSVNSATSPSTISKKQRAPPPPPPALSAQQTPTQIQENSDEDDFEAAFSGNFPEAKVVTKENDDEEEDDFADFDDAFSAFDTKPNATKTQPQPQQASTSAVPASPASASAATNDNWASSFGGFNFPSQDNVSQKPATTTNTTTTVNDDDWDSIFGSVATAAPAASNDQTSPSAPATAAPTTNTQNSGFDDAFSSFGDDFGKQSPVVTSSKGKQPANAASSVATPSPATVTKSPIHSIGIVGDKIEELVKMGFNEQEAKDALNRYDQDLEKASNFLLDQSSRS</sequence>
<dbReference type="GO" id="GO:0006897">
    <property type="term" value="P:endocytosis"/>
    <property type="evidence" value="ECO:0007669"/>
    <property type="project" value="TreeGrafter"/>
</dbReference>
<evidence type="ECO:0000259" key="4">
    <source>
        <dbReference type="PROSITE" id="PS50222"/>
    </source>
</evidence>
<evidence type="ECO:0000259" key="3">
    <source>
        <dbReference type="PROSITE" id="PS50031"/>
    </source>
</evidence>
<feature type="compositionally biased region" description="Low complexity" evidence="1">
    <location>
        <begin position="994"/>
        <end position="1010"/>
    </location>
</feature>
<feature type="compositionally biased region" description="Low complexity" evidence="1">
    <location>
        <begin position="856"/>
        <end position="893"/>
    </location>
</feature>
<feature type="compositionally biased region" description="Polar residues" evidence="1">
    <location>
        <begin position="807"/>
        <end position="817"/>
    </location>
</feature>
<dbReference type="Pfam" id="PF12763">
    <property type="entry name" value="EH"/>
    <property type="match status" value="3"/>
</dbReference>
<evidence type="ECO:0000259" key="2">
    <source>
        <dbReference type="PROSITE" id="PS50030"/>
    </source>
</evidence>
<dbReference type="SUPFAM" id="SSF47473">
    <property type="entry name" value="EF-hand"/>
    <property type="match status" value="3"/>
</dbReference>
<dbReference type="PROSITE" id="PS50031">
    <property type="entry name" value="EH"/>
    <property type="match status" value="3"/>
</dbReference>
<dbReference type="InterPro" id="IPR011992">
    <property type="entry name" value="EF-hand-dom_pair"/>
</dbReference>
<feature type="domain" description="EH" evidence="3">
    <location>
        <begin position="288"/>
        <end position="377"/>
    </location>
</feature>
<dbReference type="PROSITE" id="PS50030">
    <property type="entry name" value="UBA"/>
    <property type="match status" value="1"/>
</dbReference>
<dbReference type="Gene3D" id="1.10.8.10">
    <property type="entry name" value="DNA helicase RuvA subunit, C-terminal domain"/>
    <property type="match status" value="1"/>
</dbReference>
<feature type="compositionally biased region" description="Low complexity" evidence="1">
    <location>
        <begin position="384"/>
        <end position="407"/>
    </location>
</feature>
<dbReference type="EMBL" id="JAAECE010000003">
    <property type="protein sequence ID" value="KAF1804273.1"/>
    <property type="molecule type" value="Genomic_DNA"/>
</dbReference>
<feature type="domain" description="EH" evidence="3">
    <location>
        <begin position="12"/>
        <end position="101"/>
    </location>
</feature>
<dbReference type="SMART" id="SM00054">
    <property type="entry name" value="EFh"/>
    <property type="match status" value="2"/>
</dbReference>
<dbReference type="GO" id="GO:0005737">
    <property type="term" value="C:cytoplasm"/>
    <property type="evidence" value="ECO:0007669"/>
    <property type="project" value="TreeGrafter"/>
</dbReference>